<dbReference type="SUPFAM" id="SSF143422">
    <property type="entry name" value="Transposase IS200-like"/>
    <property type="match status" value="1"/>
</dbReference>
<dbReference type="InterPro" id="IPR002686">
    <property type="entry name" value="Transposase_17"/>
</dbReference>
<evidence type="ECO:0000313" key="2">
    <source>
        <dbReference type="EMBL" id="AEN78107.1"/>
    </source>
</evidence>
<dbReference type="GO" id="GO:0003677">
    <property type="term" value="F:DNA binding"/>
    <property type="evidence" value="ECO:0007669"/>
    <property type="project" value="InterPro"/>
</dbReference>
<accession>G2SNE4</accession>
<feature type="domain" description="Transposase IS200-like" evidence="1">
    <location>
        <begin position="8"/>
        <end position="74"/>
    </location>
</feature>
<dbReference type="PANTHER" id="PTHR33360:SF4">
    <property type="entry name" value="TRANSPOSASE IS200-LIKE PROTEIN"/>
    <property type="match status" value="1"/>
</dbReference>
<sequence length="77" mass="9089">MIKTMFMCFFNVLPKSPLLNSLIAYKSASSRLVKKNYPEIRQYLWKEAFWTKSYCLISTGEVSIDVIKQYIERQGQN</sequence>
<reference evidence="2 3" key="1">
    <citation type="journal article" date="2011" name="Microb. Cell Fact.">
        <title>Genome sequences and comparative genomics of two Lactobacillus ruminis strains from the bovine and human intestinal tracts.</title>
        <authorList>
            <person name="Forde B.M."/>
            <person name="Neville B.A."/>
            <person name="O'Donnell M.M."/>
            <person name="Riboulet-Bisson E."/>
            <person name="Claesson M.J."/>
            <person name="Coghlan A."/>
            <person name="Ross R.P."/>
            <person name="O'Toole P.W."/>
        </authorList>
    </citation>
    <scope>NUCLEOTIDE SEQUENCE [LARGE SCALE GENOMIC DNA]</scope>
    <source>
        <strain evidence="3">ATCC 27782 / RF3</strain>
    </source>
</reference>
<dbReference type="PANTHER" id="PTHR33360">
    <property type="entry name" value="TRANSPOSASE FOR INSERTION SEQUENCE ELEMENT IS200"/>
    <property type="match status" value="1"/>
</dbReference>
<dbReference type="STRING" id="1069534.LRC_08250"/>
<organism evidence="2 3">
    <name type="scientific">Ligilactobacillus ruminis (strain ATCC 27782 / RF3)</name>
    <name type="common">Lactobacillus ruminis</name>
    <dbReference type="NCBI Taxonomy" id="1069534"/>
    <lineage>
        <taxon>Bacteria</taxon>
        <taxon>Bacillati</taxon>
        <taxon>Bacillota</taxon>
        <taxon>Bacilli</taxon>
        <taxon>Lactobacillales</taxon>
        <taxon>Lactobacillaceae</taxon>
        <taxon>Ligilactobacillus</taxon>
    </lineage>
</organism>
<protein>
    <recommendedName>
        <fullName evidence="1">Transposase IS200-like domain-containing protein</fullName>
    </recommendedName>
</protein>
<dbReference type="InterPro" id="IPR036515">
    <property type="entry name" value="Transposase_17_sf"/>
</dbReference>
<dbReference type="NCBIfam" id="NF033573">
    <property type="entry name" value="transpos_IS200"/>
    <property type="match status" value="1"/>
</dbReference>
<dbReference type="GO" id="GO:0004803">
    <property type="term" value="F:transposase activity"/>
    <property type="evidence" value="ECO:0007669"/>
    <property type="project" value="InterPro"/>
</dbReference>
<dbReference type="GO" id="GO:0006313">
    <property type="term" value="P:DNA transposition"/>
    <property type="evidence" value="ECO:0007669"/>
    <property type="project" value="InterPro"/>
</dbReference>
<name>G2SNE4_LIGR2</name>
<proteinExistence type="predicted"/>
<dbReference type="Pfam" id="PF01797">
    <property type="entry name" value="Y1_Tnp"/>
    <property type="match status" value="1"/>
</dbReference>
<dbReference type="eggNOG" id="COG1943">
    <property type="taxonomic scope" value="Bacteria"/>
</dbReference>
<dbReference type="KEGG" id="lrm:LRC_08250"/>
<dbReference type="Gene3D" id="3.30.70.1290">
    <property type="entry name" value="Transposase IS200-like"/>
    <property type="match status" value="1"/>
</dbReference>
<evidence type="ECO:0000313" key="3">
    <source>
        <dbReference type="Proteomes" id="UP000001279"/>
    </source>
</evidence>
<evidence type="ECO:0000259" key="1">
    <source>
        <dbReference type="Pfam" id="PF01797"/>
    </source>
</evidence>
<dbReference type="HOGENOM" id="CLU_101320_5_3_9"/>
<dbReference type="AlphaFoldDB" id="G2SNE4"/>
<dbReference type="Proteomes" id="UP000001279">
    <property type="component" value="Chromosome"/>
</dbReference>
<gene>
    <name evidence="2" type="ordered locus">LRC_08250</name>
</gene>
<keyword evidence="3" id="KW-1185">Reference proteome</keyword>
<dbReference type="EMBL" id="CP003032">
    <property type="protein sequence ID" value="AEN78107.1"/>
    <property type="molecule type" value="Genomic_DNA"/>
</dbReference>